<feature type="transmembrane region" description="Helical" evidence="1">
    <location>
        <begin position="238"/>
        <end position="264"/>
    </location>
</feature>
<keyword evidence="1" id="KW-0472">Membrane</keyword>
<dbReference type="Proteomes" id="UP000008068">
    <property type="component" value="Unassembled WGS sequence"/>
</dbReference>
<keyword evidence="1" id="KW-1133">Transmembrane helix</keyword>
<dbReference type="Pfam" id="PF10327">
    <property type="entry name" value="7TM_GPCR_Sri"/>
    <property type="match status" value="1"/>
</dbReference>
<keyword evidence="1" id="KW-0812">Transmembrane</keyword>
<keyword evidence="3" id="KW-1185">Reference proteome</keyword>
<feature type="transmembrane region" description="Helical" evidence="1">
    <location>
        <begin position="190"/>
        <end position="217"/>
    </location>
</feature>
<evidence type="ECO:0000313" key="3">
    <source>
        <dbReference type="Proteomes" id="UP000008068"/>
    </source>
</evidence>
<feature type="transmembrane region" description="Helical" evidence="1">
    <location>
        <begin position="132"/>
        <end position="152"/>
    </location>
</feature>
<gene>
    <name evidence="2" type="ORF">CAEBREN_14751</name>
</gene>
<dbReference type="AlphaFoldDB" id="G0NL43"/>
<evidence type="ECO:0000256" key="1">
    <source>
        <dbReference type="SAM" id="Phobius"/>
    </source>
</evidence>
<protein>
    <recommendedName>
        <fullName evidence="4">Serpentine Receptor, class I</fullName>
    </recommendedName>
</protein>
<feature type="transmembrane region" description="Helical" evidence="1">
    <location>
        <begin position="12"/>
        <end position="34"/>
    </location>
</feature>
<feature type="transmembrane region" description="Helical" evidence="1">
    <location>
        <begin position="88"/>
        <end position="112"/>
    </location>
</feature>
<feature type="transmembrane region" description="Helical" evidence="1">
    <location>
        <begin position="46"/>
        <end position="68"/>
    </location>
</feature>
<dbReference type="InParanoid" id="G0NL43"/>
<evidence type="ECO:0008006" key="4">
    <source>
        <dbReference type="Google" id="ProtNLM"/>
    </source>
</evidence>
<proteinExistence type="predicted"/>
<feature type="transmembrane region" description="Helical" evidence="1">
    <location>
        <begin position="276"/>
        <end position="295"/>
    </location>
</feature>
<dbReference type="InterPro" id="IPR019429">
    <property type="entry name" value="7TM_GPCR_serpentine_rcpt_Sri"/>
</dbReference>
<sequence length="305" mass="34340">MLSDFSTPTWLIWYFHILGAISIFMNLGTIYLILFKSDKIDNFRYFLLLFQILCTHTDLHLTLLIIPMPLSPLIAGTCNGILATYFEIWSHYLIALIITALVGQMECLVFCFVRKHQIISKLVSRHVLSDGWYVFGTILSITSPVFIGSVFSQAGMRREDQMDYVRENHPSFLPSVLPLTNFAIYSSNPLLIFVILITFFGGLFCGFLFIVITIDMLKALKEIQTKVSLASFHRYKTAVTSLLAQFSTSSLLLAPLFLFVALVASQLENSHTAAEVIVAIMALHSPINAIVLVATTPPFRNFVLR</sequence>
<dbReference type="PANTHER" id="PTHR45830">
    <property type="entry name" value="SERPENTINE RECEPTOR, CLASS I"/>
    <property type="match status" value="1"/>
</dbReference>
<dbReference type="STRING" id="135651.G0NL43"/>
<evidence type="ECO:0000313" key="2">
    <source>
        <dbReference type="EMBL" id="EGT33268.1"/>
    </source>
</evidence>
<accession>G0NL43</accession>
<dbReference type="EMBL" id="GL379904">
    <property type="protein sequence ID" value="EGT33268.1"/>
    <property type="molecule type" value="Genomic_DNA"/>
</dbReference>
<dbReference type="eggNOG" id="ENOG502THFA">
    <property type="taxonomic scope" value="Eukaryota"/>
</dbReference>
<dbReference type="PANTHER" id="PTHR45830:SF20">
    <property type="entry name" value="SERPENTINE RECEPTOR, CLASS I"/>
    <property type="match status" value="1"/>
</dbReference>
<reference evidence="3" key="1">
    <citation type="submission" date="2011-07" db="EMBL/GenBank/DDBJ databases">
        <authorList>
            <consortium name="Caenorhabditis brenneri Sequencing and Analysis Consortium"/>
            <person name="Wilson R.K."/>
        </authorList>
    </citation>
    <scope>NUCLEOTIDE SEQUENCE [LARGE SCALE GENOMIC DNA]</scope>
    <source>
        <strain evidence="3">PB2801</strain>
    </source>
</reference>
<name>G0NL43_CAEBE</name>
<dbReference type="HOGENOM" id="CLU_067919_1_0_1"/>
<dbReference type="OMA" id="QILCTHT"/>
<organism evidence="3">
    <name type="scientific">Caenorhabditis brenneri</name>
    <name type="common">Nematode worm</name>
    <dbReference type="NCBI Taxonomy" id="135651"/>
    <lineage>
        <taxon>Eukaryota</taxon>
        <taxon>Metazoa</taxon>
        <taxon>Ecdysozoa</taxon>
        <taxon>Nematoda</taxon>
        <taxon>Chromadorea</taxon>
        <taxon>Rhabditida</taxon>
        <taxon>Rhabditina</taxon>
        <taxon>Rhabditomorpha</taxon>
        <taxon>Rhabditoidea</taxon>
        <taxon>Rhabditidae</taxon>
        <taxon>Peloderinae</taxon>
        <taxon>Caenorhabditis</taxon>
    </lineage>
</organism>